<evidence type="ECO:0000256" key="1">
    <source>
        <dbReference type="SAM" id="Phobius"/>
    </source>
</evidence>
<protein>
    <recommendedName>
        <fullName evidence="4">Metal resistance protein</fullName>
    </recommendedName>
</protein>
<proteinExistence type="predicted"/>
<dbReference type="AlphaFoldDB" id="A0A379FVQ7"/>
<dbReference type="EMBL" id="UGTZ01000001">
    <property type="protein sequence ID" value="SUC32473.1"/>
    <property type="molecule type" value="Genomic_DNA"/>
</dbReference>
<keyword evidence="1" id="KW-1133">Transmembrane helix</keyword>
<accession>A0A379FVQ7</accession>
<keyword evidence="1" id="KW-0472">Membrane</keyword>
<name>A0A379FVQ7_PRORE</name>
<evidence type="ECO:0000313" key="2">
    <source>
        <dbReference type="EMBL" id="SUC32473.1"/>
    </source>
</evidence>
<feature type="transmembrane region" description="Helical" evidence="1">
    <location>
        <begin position="94"/>
        <end position="113"/>
    </location>
</feature>
<reference evidence="2 3" key="1">
    <citation type="submission" date="2018-06" db="EMBL/GenBank/DDBJ databases">
        <authorList>
            <consortium name="Pathogen Informatics"/>
            <person name="Doyle S."/>
        </authorList>
    </citation>
    <scope>NUCLEOTIDE SEQUENCE [LARGE SCALE GENOMIC DNA]</scope>
    <source>
        <strain evidence="2 3">NCTC11801</strain>
    </source>
</reference>
<keyword evidence="1" id="KW-0812">Transmembrane</keyword>
<organism evidence="2 3">
    <name type="scientific">Providencia rettgeri</name>
    <dbReference type="NCBI Taxonomy" id="587"/>
    <lineage>
        <taxon>Bacteria</taxon>
        <taxon>Pseudomonadati</taxon>
        <taxon>Pseudomonadota</taxon>
        <taxon>Gammaproteobacteria</taxon>
        <taxon>Enterobacterales</taxon>
        <taxon>Morganellaceae</taxon>
        <taxon>Providencia</taxon>
    </lineage>
</organism>
<evidence type="ECO:0008006" key="4">
    <source>
        <dbReference type="Google" id="ProtNLM"/>
    </source>
</evidence>
<sequence length="138" mass="15540">MRMNRHLKLGKGLVIFACLMVLVCMNQRAVGERLLANFFVPDVLAQAQINTGTHVSYIDQSQVKQSDSSGTHLSSCELSAKSLMTLLPAVLEPFFFMFLSLAALTLFCTNLFISRANNEEKHAPPRVRRHLQFCNLRN</sequence>
<evidence type="ECO:0000313" key="3">
    <source>
        <dbReference type="Proteomes" id="UP000254208"/>
    </source>
</evidence>
<dbReference type="OMA" id="THLSSCE"/>
<dbReference type="Proteomes" id="UP000254208">
    <property type="component" value="Unassembled WGS sequence"/>
</dbReference>
<gene>
    <name evidence="2" type="ORF">NCTC11801_03461</name>
</gene>